<evidence type="ECO:0000256" key="6">
    <source>
        <dbReference type="ARBA" id="ARBA00023136"/>
    </source>
</evidence>
<evidence type="ECO:0000313" key="10">
    <source>
        <dbReference type="Proteomes" id="UP001141259"/>
    </source>
</evidence>
<dbReference type="PROSITE" id="PS00216">
    <property type="entry name" value="SUGAR_TRANSPORT_1"/>
    <property type="match status" value="1"/>
</dbReference>
<dbReference type="EMBL" id="JANYMP010000027">
    <property type="protein sequence ID" value="MCS7482899.1"/>
    <property type="molecule type" value="Genomic_DNA"/>
</dbReference>
<dbReference type="Proteomes" id="UP001141259">
    <property type="component" value="Unassembled WGS sequence"/>
</dbReference>
<keyword evidence="10" id="KW-1185">Reference proteome</keyword>
<dbReference type="InterPro" id="IPR020846">
    <property type="entry name" value="MFS_dom"/>
</dbReference>
<keyword evidence="3" id="KW-1003">Cell membrane</keyword>
<dbReference type="InterPro" id="IPR036259">
    <property type="entry name" value="MFS_trans_sf"/>
</dbReference>
<sequence length="481" mass="48799">MTRALPSTGPIGVGALDPKRWWLLTALALAQLMISLDTTVITIALPSVQADLGFADGARQWIVTGYALAFGSLLLLSGRLADRWGRKRLLVIGLTGFAITSALGGAAPTVAVLVGARVGQGLFAALLAPAALALVSTTFTDPAQRGRAFGVFGSVSMIGTTAGLLLGGTLTQTLSWRWTMFITVVIAIPAIVGAVVLAPRAEPRRGQRLDLIGAITVTLGLFSLVFGTSNAETAGWAAPVTVVALVIAAVLLVTFVVAQTRVPVPLLPLRILTDRGRGAALIALLLSSAGLFTTFLFLPYYLQSTLGYGQIRTGLAFLPVPAALVVAAAIVGPAANKRFGARFVIPVGLTAAGTGGLLLTRLGVRSDYVPHLLPSLVLIGAGVGLVIATATASATARLGDNLAGAAAASVNAAQQVGGSIGVAVLNTVAASAAAAYATTDQADHTSAAVHGYTTAFGWTAVVFLTGAVLTALISPSEDRSA</sequence>
<evidence type="ECO:0000259" key="8">
    <source>
        <dbReference type="PROSITE" id="PS50850"/>
    </source>
</evidence>
<dbReference type="SUPFAM" id="SSF103473">
    <property type="entry name" value="MFS general substrate transporter"/>
    <property type="match status" value="1"/>
</dbReference>
<feature type="transmembrane region" description="Helical" evidence="7">
    <location>
        <begin position="58"/>
        <end position="77"/>
    </location>
</feature>
<evidence type="ECO:0000256" key="2">
    <source>
        <dbReference type="ARBA" id="ARBA00022448"/>
    </source>
</evidence>
<feature type="transmembrane region" description="Helical" evidence="7">
    <location>
        <begin position="416"/>
        <end position="437"/>
    </location>
</feature>
<feature type="transmembrane region" description="Helical" evidence="7">
    <location>
        <begin position="376"/>
        <end position="396"/>
    </location>
</feature>
<feature type="transmembrane region" description="Helical" evidence="7">
    <location>
        <begin position="151"/>
        <end position="170"/>
    </location>
</feature>
<feature type="transmembrane region" description="Helical" evidence="7">
    <location>
        <begin position="314"/>
        <end position="331"/>
    </location>
</feature>
<proteinExistence type="predicted"/>
<dbReference type="Pfam" id="PF07690">
    <property type="entry name" value="MFS_1"/>
    <property type="match status" value="1"/>
</dbReference>
<evidence type="ECO:0000256" key="4">
    <source>
        <dbReference type="ARBA" id="ARBA00022692"/>
    </source>
</evidence>
<dbReference type="AlphaFoldDB" id="A0A9X2VUJ1"/>
<protein>
    <submittedName>
        <fullName evidence="9">MFS transporter</fullName>
    </submittedName>
</protein>
<dbReference type="InterPro" id="IPR011701">
    <property type="entry name" value="MFS"/>
</dbReference>
<feature type="transmembrane region" description="Helical" evidence="7">
    <location>
        <begin position="89"/>
        <end position="116"/>
    </location>
</feature>
<dbReference type="PANTHER" id="PTHR42718">
    <property type="entry name" value="MAJOR FACILITATOR SUPERFAMILY MULTIDRUG TRANSPORTER MFSC"/>
    <property type="match status" value="1"/>
</dbReference>
<dbReference type="PRINTS" id="PR01036">
    <property type="entry name" value="TCRTETB"/>
</dbReference>
<feature type="transmembrane region" description="Helical" evidence="7">
    <location>
        <begin position="209"/>
        <end position="228"/>
    </location>
</feature>
<dbReference type="Gene3D" id="1.20.1250.20">
    <property type="entry name" value="MFS general substrate transporter like domains"/>
    <property type="match status" value="1"/>
</dbReference>
<reference evidence="9" key="1">
    <citation type="submission" date="2022-08" db="EMBL/GenBank/DDBJ databases">
        <authorList>
            <person name="Tistechok S."/>
            <person name="Samborskyy M."/>
            <person name="Roman I."/>
        </authorList>
    </citation>
    <scope>NUCLEOTIDE SEQUENCE</scope>
    <source>
        <strain evidence="9">DSM 103496</strain>
    </source>
</reference>
<feature type="transmembrane region" description="Helical" evidence="7">
    <location>
        <begin position="279"/>
        <end position="302"/>
    </location>
</feature>
<feature type="transmembrane region" description="Helical" evidence="7">
    <location>
        <begin position="343"/>
        <end position="364"/>
    </location>
</feature>
<keyword evidence="6 7" id="KW-0472">Membrane</keyword>
<feature type="transmembrane region" description="Helical" evidence="7">
    <location>
        <begin position="449"/>
        <end position="473"/>
    </location>
</feature>
<keyword evidence="2" id="KW-0813">Transport</keyword>
<accession>A0A9X2VUJ1</accession>
<dbReference type="GO" id="GO:0005886">
    <property type="term" value="C:plasma membrane"/>
    <property type="evidence" value="ECO:0007669"/>
    <property type="project" value="UniProtKB-SubCell"/>
</dbReference>
<feature type="transmembrane region" description="Helical" evidence="7">
    <location>
        <begin position="176"/>
        <end position="197"/>
    </location>
</feature>
<dbReference type="GO" id="GO:0022857">
    <property type="term" value="F:transmembrane transporter activity"/>
    <property type="evidence" value="ECO:0007669"/>
    <property type="project" value="InterPro"/>
</dbReference>
<feature type="domain" description="Major facilitator superfamily (MFS) profile" evidence="8">
    <location>
        <begin position="23"/>
        <end position="478"/>
    </location>
</feature>
<comment type="caution">
    <text evidence="9">The sequence shown here is derived from an EMBL/GenBank/DDBJ whole genome shotgun (WGS) entry which is preliminary data.</text>
</comment>
<dbReference type="CDD" id="cd17321">
    <property type="entry name" value="MFS_MMR_MDR_like"/>
    <property type="match status" value="1"/>
</dbReference>
<evidence type="ECO:0000313" key="9">
    <source>
        <dbReference type="EMBL" id="MCS7482899.1"/>
    </source>
</evidence>
<keyword evidence="5 7" id="KW-1133">Transmembrane helix</keyword>
<evidence type="ECO:0000256" key="1">
    <source>
        <dbReference type="ARBA" id="ARBA00004651"/>
    </source>
</evidence>
<feature type="transmembrane region" description="Helical" evidence="7">
    <location>
        <begin position="122"/>
        <end position="139"/>
    </location>
</feature>
<comment type="subcellular location">
    <subcellularLocation>
        <location evidence="1">Cell membrane</location>
        <topology evidence="1">Multi-pass membrane protein</topology>
    </subcellularLocation>
</comment>
<evidence type="ECO:0000256" key="7">
    <source>
        <dbReference type="SAM" id="Phobius"/>
    </source>
</evidence>
<evidence type="ECO:0000256" key="5">
    <source>
        <dbReference type="ARBA" id="ARBA00022989"/>
    </source>
</evidence>
<dbReference type="Gene3D" id="1.20.1720.10">
    <property type="entry name" value="Multidrug resistance protein D"/>
    <property type="match status" value="1"/>
</dbReference>
<feature type="transmembrane region" description="Helical" evidence="7">
    <location>
        <begin position="21"/>
        <end position="46"/>
    </location>
</feature>
<dbReference type="InterPro" id="IPR005829">
    <property type="entry name" value="Sugar_transporter_CS"/>
</dbReference>
<name>A0A9X2VUJ1_9PSEU</name>
<dbReference type="PANTHER" id="PTHR42718:SF46">
    <property type="entry name" value="BLR6921 PROTEIN"/>
    <property type="match status" value="1"/>
</dbReference>
<dbReference type="PROSITE" id="PS50850">
    <property type="entry name" value="MFS"/>
    <property type="match status" value="1"/>
</dbReference>
<organism evidence="9 10">
    <name type="scientific">Umezawaea endophytica</name>
    <dbReference type="NCBI Taxonomy" id="1654476"/>
    <lineage>
        <taxon>Bacteria</taxon>
        <taxon>Bacillati</taxon>
        <taxon>Actinomycetota</taxon>
        <taxon>Actinomycetes</taxon>
        <taxon>Pseudonocardiales</taxon>
        <taxon>Pseudonocardiaceae</taxon>
        <taxon>Umezawaea</taxon>
    </lineage>
</organism>
<feature type="transmembrane region" description="Helical" evidence="7">
    <location>
        <begin position="234"/>
        <end position="258"/>
    </location>
</feature>
<keyword evidence="4 7" id="KW-0812">Transmembrane</keyword>
<dbReference type="RefSeq" id="WP_259628364.1">
    <property type="nucleotide sequence ID" value="NZ_JANYMP010000027.1"/>
</dbReference>
<evidence type="ECO:0000256" key="3">
    <source>
        <dbReference type="ARBA" id="ARBA00022475"/>
    </source>
</evidence>
<gene>
    <name evidence="9" type="ORF">NZH93_39140</name>
</gene>